<keyword evidence="2" id="KW-1185">Reference proteome</keyword>
<proteinExistence type="predicted"/>
<protein>
    <submittedName>
        <fullName evidence="1">Uncharacterized protein</fullName>
    </submittedName>
</protein>
<gene>
    <name evidence="1" type="ORF">AYI70_g6506</name>
</gene>
<name>A0A1R1XPN5_9FUNG</name>
<comment type="caution">
    <text evidence="1">The sequence shown here is derived from an EMBL/GenBank/DDBJ whole genome shotgun (WGS) entry which is preliminary data.</text>
</comment>
<organism evidence="1 2">
    <name type="scientific">Smittium culicis</name>
    <dbReference type="NCBI Taxonomy" id="133412"/>
    <lineage>
        <taxon>Eukaryota</taxon>
        <taxon>Fungi</taxon>
        <taxon>Fungi incertae sedis</taxon>
        <taxon>Zoopagomycota</taxon>
        <taxon>Kickxellomycotina</taxon>
        <taxon>Harpellomycetes</taxon>
        <taxon>Harpellales</taxon>
        <taxon>Legeriomycetaceae</taxon>
        <taxon>Smittium</taxon>
    </lineage>
</organism>
<dbReference type="EMBL" id="LSSN01002295">
    <property type="protein sequence ID" value="OMJ16573.1"/>
    <property type="molecule type" value="Genomic_DNA"/>
</dbReference>
<evidence type="ECO:0000313" key="1">
    <source>
        <dbReference type="EMBL" id="OMJ16573.1"/>
    </source>
</evidence>
<evidence type="ECO:0000313" key="2">
    <source>
        <dbReference type="Proteomes" id="UP000187283"/>
    </source>
</evidence>
<reference evidence="1 2" key="1">
    <citation type="submission" date="2017-01" db="EMBL/GenBank/DDBJ databases">
        <authorList>
            <person name="Mah S.A."/>
            <person name="Swanson W.J."/>
            <person name="Moy G.W."/>
            <person name="Vacquier V.D."/>
        </authorList>
    </citation>
    <scope>NUCLEOTIDE SEQUENCE [LARGE SCALE GENOMIC DNA]</scope>
    <source>
        <strain evidence="1 2">GSMNP</strain>
    </source>
</reference>
<feature type="non-terminal residue" evidence="1">
    <location>
        <position position="13"/>
    </location>
</feature>
<dbReference type="Proteomes" id="UP000187283">
    <property type="component" value="Unassembled WGS sequence"/>
</dbReference>
<accession>A0A1R1XPN5</accession>
<sequence>MPKTNPETATIEA</sequence>